<dbReference type="InterPro" id="IPR023631">
    <property type="entry name" value="Amidase_dom"/>
</dbReference>
<dbReference type="Gene3D" id="3.90.1300.10">
    <property type="entry name" value="Amidase signature (AS) domain"/>
    <property type="match status" value="1"/>
</dbReference>
<sequence>MAVAQARRLDEERTQGKIRSGLHGIPIILKASIGPAENPSLGMVTSAGSYAVASLYPRRNATLVDRLIEAGTIILGKGNLTEFCGLKSDDTPIGWSAYGGQTISPYRRKDLDDEHQPWCGGSSTGPAVSIAAGFSPLGIGTETGGSNVFPASVNGLYGLTLPHGSAPIDGVCGISETFDRVGLMARDPQDLASLSKILLREANLKHQELSTDGTPTRNFWQSVSIGVLDSEWGTDPSANWKWGSAEVKDKYASVVEKMQDLGARVVFPLGDPPSPGILTYEGETVHSLSYHEFSGVFKNFVSTNFERHPKLTNLTDLVAWNEEHAAQAMPEPYTTQTELIKCRNDTMLPEKHDAAAAAIRRLAKEDGMAKLMRHRNLDIILSASDSSLIGFSACAGWPVATVPVGNLSKNGQPWGMFVLARDGNTDLLLRFMRAFHGCFEGSRGPTSPFE</sequence>
<reference evidence="2 3" key="1">
    <citation type="submission" date="2015-09" db="EMBL/GenBank/DDBJ databases">
        <title>Host preference determinants of Valsa canker pathogens revealed by comparative genomics.</title>
        <authorList>
            <person name="Yin Z."/>
            <person name="Huang L."/>
        </authorList>
    </citation>
    <scope>NUCLEOTIDE SEQUENCE [LARGE SCALE GENOMIC DNA]</scope>
    <source>
        <strain evidence="2 3">YSFL</strain>
    </source>
</reference>
<dbReference type="PANTHER" id="PTHR42678">
    <property type="entry name" value="AMIDASE"/>
    <property type="match status" value="1"/>
</dbReference>
<dbReference type="PANTHER" id="PTHR42678:SF34">
    <property type="entry name" value="OS04G0183300 PROTEIN"/>
    <property type="match status" value="1"/>
</dbReference>
<dbReference type="AlphaFoldDB" id="A0A423VMF6"/>
<evidence type="ECO:0000313" key="2">
    <source>
        <dbReference type="EMBL" id="ROV92149.1"/>
    </source>
</evidence>
<protein>
    <recommendedName>
        <fullName evidence="1">Amidase domain-containing protein</fullName>
    </recommendedName>
</protein>
<keyword evidence="3" id="KW-1185">Reference proteome</keyword>
<proteinExistence type="predicted"/>
<dbReference type="SUPFAM" id="SSF75304">
    <property type="entry name" value="Amidase signature (AS) enzymes"/>
    <property type="match status" value="1"/>
</dbReference>
<dbReference type="OrthoDB" id="566138at2759"/>
<dbReference type="Pfam" id="PF01425">
    <property type="entry name" value="Amidase"/>
    <property type="match status" value="1"/>
</dbReference>
<gene>
    <name evidence="2" type="ORF">VSDG_07550</name>
</gene>
<dbReference type="Proteomes" id="UP000284375">
    <property type="component" value="Unassembled WGS sequence"/>
</dbReference>
<accession>A0A423VMF6</accession>
<dbReference type="EMBL" id="LJZO01000039">
    <property type="protein sequence ID" value="ROV92149.1"/>
    <property type="molecule type" value="Genomic_DNA"/>
</dbReference>
<feature type="domain" description="Amidase" evidence="1">
    <location>
        <begin position="2"/>
        <end position="383"/>
    </location>
</feature>
<comment type="caution">
    <text evidence="2">The sequence shown here is derived from an EMBL/GenBank/DDBJ whole genome shotgun (WGS) entry which is preliminary data.</text>
</comment>
<evidence type="ECO:0000259" key="1">
    <source>
        <dbReference type="Pfam" id="PF01425"/>
    </source>
</evidence>
<name>A0A423VMF6_CYTCH</name>
<evidence type="ECO:0000313" key="3">
    <source>
        <dbReference type="Proteomes" id="UP000284375"/>
    </source>
</evidence>
<dbReference type="InterPro" id="IPR036928">
    <property type="entry name" value="AS_sf"/>
</dbReference>
<dbReference type="STRING" id="252740.A0A423VMF6"/>
<organism evidence="2 3">
    <name type="scientific">Cytospora chrysosperma</name>
    <name type="common">Cytospora canker fungus</name>
    <name type="synonym">Sphaeria chrysosperma</name>
    <dbReference type="NCBI Taxonomy" id="252740"/>
    <lineage>
        <taxon>Eukaryota</taxon>
        <taxon>Fungi</taxon>
        <taxon>Dikarya</taxon>
        <taxon>Ascomycota</taxon>
        <taxon>Pezizomycotina</taxon>
        <taxon>Sordariomycetes</taxon>
        <taxon>Sordariomycetidae</taxon>
        <taxon>Diaporthales</taxon>
        <taxon>Cytosporaceae</taxon>
        <taxon>Cytospora</taxon>
    </lineage>
</organism>